<dbReference type="EMBL" id="FMJD01000008">
    <property type="protein sequence ID" value="SCM77297.1"/>
    <property type="molecule type" value="Genomic_DNA"/>
</dbReference>
<name>A0A212LIJ0_9HYPH</name>
<gene>
    <name evidence="1" type="ORF">KL86PLE_41102</name>
</gene>
<accession>A0A212LIJ0</accession>
<evidence type="ECO:0000313" key="1">
    <source>
        <dbReference type="EMBL" id="SCM77297.1"/>
    </source>
</evidence>
<proteinExistence type="predicted"/>
<protein>
    <submittedName>
        <fullName evidence="1">Uncharacterized protein</fullName>
    </submittedName>
</protein>
<sequence>MSVDYCAIFASGGTGNRGDPPFKMQDLSINRSSFQDLGDAQLQNRIRLARSRRFSRL</sequence>
<organism evidence="1">
    <name type="scientific">uncultured Pleomorphomonas sp</name>
    <dbReference type="NCBI Taxonomy" id="442121"/>
    <lineage>
        <taxon>Bacteria</taxon>
        <taxon>Pseudomonadati</taxon>
        <taxon>Pseudomonadota</taxon>
        <taxon>Alphaproteobacteria</taxon>
        <taxon>Hyphomicrobiales</taxon>
        <taxon>Pleomorphomonadaceae</taxon>
        <taxon>Pleomorphomonas</taxon>
        <taxon>environmental samples</taxon>
    </lineage>
</organism>
<reference evidence="1" key="1">
    <citation type="submission" date="2016-08" db="EMBL/GenBank/DDBJ databases">
        <authorList>
            <person name="Seilhamer J.J."/>
        </authorList>
    </citation>
    <scope>NUCLEOTIDE SEQUENCE</scope>
    <source>
        <strain evidence="1">86</strain>
    </source>
</reference>
<dbReference type="AlphaFoldDB" id="A0A212LIJ0"/>